<sequence>MSVISGGKTIFCEGKESSLDYRFLNRLVEDISGDRPTIVPTGGKFGFSIFAQAYFGQNQTTNPRYIAFRDRDFDQQPTPQTQLLSLRHKRGKVSAYLTYRSCLENYLLNADLIDKYWQEKYQEKIENPSSKWSYNNSPGINKISEWIETSARNIQDYQAVRWSLGELLAGSSARETLKTTWTGGSGTLPSSLVLQECKISALEMITKFRQAVDTVTSENLEKRLTTYQEKFSDEEFWNRQQYLIWFHGKDLIKQMQRQENRYPPLKQFLDWGITRININQYPDLLELKNKIESL</sequence>
<accession>A0A9P1NYL8</accession>
<gene>
    <name evidence="1" type="ORF">ARTHRO_10342</name>
</gene>
<dbReference type="AlphaFoldDB" id="A0A9P1NYL8"/>
<keyword evidence="2" id="KW-1185">Reference proteome</keyword>
<evidence type="ECO:0008006" key="3">
    <source>
        <dbReference type="Google" id="ProtNLM"/>
    </source>
</evidence>
<reference evidence="1 2" key="1">
    <citation type="submission" date="2014-02" db="EMBL/GenBank/DDBJ databases">
        <authorList>
            <person name="Genoscope - CEA"/>
        </authorList>
    </citation>
    <scope>NUCLEOTIDE SEQUENCE [LARGE SCALE GENOMIC DNA]</scope>
    <source>
        <strain evidence="1 2">PCC 8005</strain>
    </source>
</reference>
<dbReference type="RefSeq" id="WP_008056606.1">
    <property type="nucleotide sequence ID" value="NZ_FO818640.1"/>
</dbReference>
<dbReference type="EMBL" id="FO818640">
    <property type="protein sequence ID" value="CDM92669.1"/>
    <property type="molecule type" value="Genomic_DNA"/>
</dbReference>
<evidence type="ECO:0000313" key="1">
    <source>
        <dbReference type="EMBL" id="CDM92669.1"/>
    </source>
</evidence>
<proteinExistence type="predicted"/>
<name>A0A9P1NYL8_9CYAN</name>
<dbReference type="Proteomes" id="UP000032946">
    <property type="component" value="Chromosome"/>
</dbReference>
<evidence type="ECO:0000313" key="2">
    <source>
        <dbReference type="Proteomes" id="UP000032946"/>
    </source>
</evidence>
<protein>
    <recommendedName>
        <fullName evidence="3">DUF4435 domain-containing protein</fullName>
    </recommendedName>
</protein>
<organism evidence="1 2">
    <name type="scientific">Limnospira indica PCC 8005</name>
    <dbReference type="NCBI Taxonomy" id="376219"/>
    <lineage>
        <taxon>Bacteria</taxon>
        <taxon>Bacillati</taxon>
        <taxon>Cyanobacteriota</taxon>
        <taxon>Cyanophyceae</taxon>
        <taxon>Oscillatoriophycideae</taxon>
        <taxon>Oscillatoriales</taxon>
        <taxon>Sirenicapillariaceae</taxon>
        <taxon>Limnospira</taxon>
    </lineage>
</organism>